<evidence type="ECO:0000259" key="8">
    <source>
        <dbReference type="PROSITE" id="PS50089"/>
    </source>
</evidence>
<keyword evidence="11" id="KW-1185">Reference proteome</keyword>
<protein>
    <submittedName>
        <fullName evidence="10">Uncharacterized protein</fullName>
    </submittedName>
</protein>
<feature type="coiled-coil region" evidence="6">
    <location>
        <begin position="84"/>
        <end position="172"/>
    </location>
</feature>
<dbReference type="Gene3D" id="1.10.287.1490">
    <property type="match status" value="1"/>
</dbReference>
<dbReference type="SMART" id="SM00184">
    <property type="entry name" value="RING"/>
    <property type="match status" value="1"/>
</dbReference>
<keyword evidence="6" id="KW-0175">Coiled coil</keyword>
<dbReference type="CDD" id="cd16449">
    <property type="entry name" value="RING-HC"/>
    <property type="match status" value="1"/>
</dbReference>
<dbReference type="Gene3D" id="3.30.40.10">
    <property type="entry name" value="Zinc/RING finger domain, C3HC4 (zinc finger)"/>
    <property type="match status" value="1"/>
</dbReference>
<evidence type="ECO:0000256" key="7">
    <source>
        <dbReference type="SAM" id="MobiDB-lite"/>
    </source>
</evidence>
<dbReference type="AlphaFoldDB" id="A0A1R2C0U6"/>
<dbReference type="InterPro" id="IPR013083">
    <property type="entry name" value="Znf_RING/FYVE/PHD"/>
</dbReference>
<dbReference type="OrthoDB" id="6106880at2759"/>
<feature type="region of interest" description="Disordered" evidence="7">
    <location>
        <begin position="242"/>
        <end position="301"/>
    </location>
</feature>
<evidence type="ECO:0000256" key="3">
    <source>
        <dbReference type="ARBA" id="ARBA00022833"/>
    </source>
</evidence>
<dbReference type="SUPFAM" id="SSF58100">
    <property type="entry name" value="Bacterial hemolysins"/>
    <property type="match status" value="1"/>
</dbReference>
<feature type="domain" description="RING-Gid-type" evidence="9">
    <location>
        <begin position="7"/>
        <end position="48"/>
    </location>
</feature>
<dbReference type="GO" id="GO:0061630">
    <property type="term" value="F:ubiquitin protein ligase activity"/>
    <property type="evidence" value="ECO:0007669"/>
    <property type="project" value="InterPro"/>
</dbReference>
<dbReference type="SUPFAM" id="SSF57850">
    <property type="entry name" value="RING/U-box"/>
    <property type="match status" value="1"/>
</dbReference>
<proteinExistence type="predicted"/>
<dbReference type="InterPro" id="IPR027370">
    <property type="entry name" value="Znf-RING_euk"/>
</dbReference>
<accession>A0A1R2C0U6</accession>
<dbReference type="InterPro" id="IPR001841">
    <property type="entry name" value="Znf_RING"/>
</dbReference>
<evidence type="ECO:0000313" key="10">
    <source>
        <dbReference type="EMBL" id="OMJ82636.1"/>
    </source>
</evidence>
<evidence type="ECO:0000256" key="2">
    <source>
        <dbReference type="ARBA" id="ARBA00022771"/>
    </source>
</evidence>
<evidence type="ECO:0000259" key="9">
    <source>
        <dbReference type="PROSITE" id="PS51867"/>
    </source>
</evidence>
<evidence type="ECO:0000256" key="5">
    <source>
        <dbReference type="PROSITE-ProRule" id="PRU01215"/>
    </source>
</evidence>
<dbReference type="PROSITE" id="PS00518">
    <property type="entry name" value="ZF_RING_1"/>
    <property type="match status" value="1"/>
</dbReference>
<dbReference type="InterPro" id="IPR044063">
    <property type="entry name" value="ZF_RING_GID"/>
</dbReference>
<feature type="zinc finger region" description="RING-Gid-type" evidence="5">
    <location>
        <begin position="7"/>
        <end position="48"/>
    </location>
</feature>
<evidence type="ECO:0000313" key="11">
    <source>
        <dbReference type="Proteomes" id="UP000187209"/>
    </source>
</evidence>
<keyword evidence="2 4" id="KW-0863">Zinc-finger</keyword>
<feature type="compositionally biased region" description="Basic and acidic residues" evidence="7">
    <location>
        <begin position="243"/>
        <end position="300"/>
    </location>
</feature>
<dbReference type="PROSITE" id="PS51867">
    <property type="entry name" value="ZF_RING_GID"/>
    <property type="match status" value="1"/>
</dbReference>
<keyword evidence="3" id="KW-0862">Zinc</keyword>
<organism evidence="10 11">
    <name type="scientific">Stentor coeruleus</name>
    <dbReference type="NCBI Taxonomy" id="5963"/>
    <lineage>
        <taxon>Eukaryota</taxon>
        <taxon>Sar</taxon>
        <taxon>Alveolata</taxon>
        <taxon>Ciliophora</taxon>
        <taxon>Postciliodesmatophora</taxon>
        <taxon>Heterotrichea</taxon>
        <taxon>Heterotrichida</taxon>
        <taxon>Stentoridae</taxon>
        <taxon>Stentor</taxon>
    </lineage>
</organism>
<dbReference type="PROSITE" id="PS50089">
    <property type="entry name" value="ZF_RING_2"/>
    <property type="match status" value="1"/>
</dbReference>
<gene>
    <name evidence="10" type="ORF">SteCoe_16617</name>
</gene>
<reference evidence="10 11" key="1">
    <citation type="submission" date="2016-11" db="EMBL/GenBank/DDBJ databases">
        <title>The macronuclear genome of Stentor coeruleus: a giant cell with tiny introns.</title>
        <authorList>
            <person name="Slabodnick M."/>
            <person name="Ruby J.G."/>
            <person name="Reiff S.B."/>
            <person name="Swart E.C."/>
            <person name="Gosai S."/>
            <person name="Prabakaran S."/>
            <person name="Witkowska E."/>
            <person name="Larue G.E."/>
            <person name="Fisher S."/>
            <person name="Freeman R.M."/>
            <person name="Gunawardena J."/>
            <person name="Chu W."/>
            <person name="Stover N.A."/>
            <person name="Gregory B.D."/>
            <person name="Nowacki M."/>
            <person name="Derisi J."/>
            <person name="Roy S.W."/>
            <person name="Marshall W.F."/>
            <person name="Sood P."/>
        </authorList>
    </citation>
    <scope>NUCLEOTIDE SEQUENCE [LARGE SCALE GENOMIC DNA]</scope>
    <source>
        <strain evidence="10">WM001</strain>
    </source>
</reference>
<dbReference type="EMBL" id="MPUH01000333">
    <property type="protein sequence ID" value="OMJ82636.1"/>
    <property type="molecule type" value="Genomic_DNA"/>
</dbReference>
<comment type="caution">
    <text evidence="10">The sequence shown here is derived from an EMBL/GenBank/DDBJ whole genome shotgun (WGS) entry which is preliminary data.</text>
</comment>
<evidence type="ECO:0000256" key="4">
    <source>
        <dbReference type="PROSITE-ProRule" id="PRU00175"/>
    </source>
</evidence>
<dbReference type="Pfam" id="PF13445">
    <property type="entry name" value="zf-RING_UBOX"/>
    <property type="match status" value="1"/>
</dbReference>
<dbReference type="InterPro" id="IPR017907">
    <property type="entry name" value="Znf_RING_CS"/>
</dbReference>
<dbReference type="InterPro" id="IPR052667">
    <property type="entry name" value="E3_ubiquitin-ligase_RING"/>
</dbReference>
<evidence type="ECO:0000256" key="1">
    <source>
        <dbReference type="ARBA" id="ARBA00022723"/>
    </source>
</evidence>
<dbReference type="GO" id="GO:0008270">
    <property type="term" value="F:zinc ion binding"/>
    <property type="evidence" value="ECO:0007669"/>
    <property type="project" value="UniProtKB-KW"/>
</dbReference>
<evidence type="ECO:0000256" key="6">
    <source>
        <dbReference type="SAM" id="Coils"/>
    </source>
</evidence>
<sequence>MDRSFECPVCFEQYSSEVKPLVIPCGHTVCSPCLKSLAKNRTLECPVCRSTHHNINLDTLSPNYALIQTGKSGIQGSSQLWDRIEEVHKQLTNLQNFSEDLEENIEKFRTSLTKTKNDAKGKLDLLISTATNSYNTVISSLENEEKNFEAKVEKIKTQIKNLQDQRSDLMNSLQASYNSNVDLPPNTKLVLSTLTPPKAECSVPIFSLKGDNLDATEKIKHWFGNLTSEIFSCQIEQELLSPKTEEKEEYSGIGKGRGEDRGKGRGDNNYDYRFRGRGGDDRGRGRGFRGKGDHREEVKQPRQGRVEGNLWLVENRFGKWEKLPAWFDAQLKAAQERGEQEIVILDNNRPAYLVKFAEGKSYILRKSGELGKANRIRFEAEL</sequence>
<dbReference type="PANTHER" id="PTHR47156">
    <property type="entry name" value="PROTEIN CBG20824"/>
    <property type="match status" value="1"/>
</dbReference>
<feature type="domain" description="RING-type" evidence="8">
    <location>
        <begin position="7"/>
        <end position="49"/>
    </location>
</feature>
<name>A0A1R2C0U6_9CILI</name>
<keyword evidence="1" id="KW-0479">Metal-binding</keyword>
<dbReference type="Proteomes" id="UP000187209">
    <property type="component" value="Unassembled WGS sequence"/>
</dbReference>
<dbReference type="PANTHER" id="PTHR47156:SF10">
    <property type="entry name" value="E3 UBIQUITIN-PROTEIN LIGASE TRIM-21-RELATED"/>
    <property type="match status" value="1"/>
</dbReference>